<evidence type="ECO:0000256" key="8">
    <source>
        <dbReference type="ARBA" id="ARBA00023287"/>
    </source>
</evidence>
<proteinExistence type="inferred from homology"/>
<comment type="caution">
    <text evidence="11">The sequence shown here is derived from an EMBL/GenBank/DDBJ whole genome shotgun (WGS) entry which is preliminary data.</text>
</comment>
<dbReference type="Gene3D" id="3.30.700.10">
    <property type="entry name" value="Glycoprotein, Type 4 Pilin"/>
    <property type="match status" value="1"/>
</dbReference>
<evidence type="ECO:0000313" key="11">
    <source>
        <dbReference type="EMBL" id="KIS02850.1"/>
    </source>
</evidence>
<dbReference type="OrthoDB" id="2248894at2"/>
<dbReference type="InterPro" id="IPR016940">
    <property type="entry name" value="ComGC"/>
</dbReference>
<name>A0A0D1A4L5_9LACO</name>
<comment type="similarity">
    <text evidence="9">Belongs to the ComGC family.</text>
</comment>
<reference evidence="11 12" key="1">
    <citation type="submission" date="2013-08" db="EMBL/GenBank/DDBJ databases">
        <title>Lactobacillus wasatchii sp. WDC04, a late gas producing bacteria isolated from aged chedder cheese.</title>
        <authorList>
            <person name="Oberg C.J."/>
            <person name="Culumber M."/>
            <person name="McMahon D.J."/>
            <person name="Broadbent J.R."/>
            <person name="Oberg T.S."/>
            <person name="Ortaki F."/>
        </authorList>
    </citation>
    <scope>NUCLEOTIDE SEQUENCE [LARGE SCALE GENOMIC DNA]</scope>
    <source>
        <strain evidence="11 12">WDC04</strain>
    </source>
</reference>
<dbReference type="GO" id="GO:0005886">
    <property type="term" value="C:plasma membrane"/>
    <property type="evidence" value="ECO:0007669"/>
    <property type="project" value="UniProtKB-SubCell"/>
</dbReference>
<evidence type="ECO:0000313" key="12">
    <source>
        <dbReference type="Proteomes" id="UP000032279"/>
    </source>
</evidence>
<keyword evidence="12" id="KW-1185">Reference proteome</keyword>
<evidence type="ECO:0000256" key="7">
    <source>
        <dbReference type="ARBA" id="ARBA00023136"/>
    </source>
</evidence>
<dbReference type="RefSeq" id="WP_044011267.1">
    <property type="nucleotide sequence ID" value="NZ_AWTT01000044.1"/>
</dbReference>
<dbReference type="InterPro" id="IPR045584">
    <property type="entry name" value="Pilin-like"/>
</dbReference>
<evidence type="ECO:0000256" key="2">
    <source>
        <dbReference type="ARBA" id="ARBA00004241"/>
    </source>
</evidence>
<keyword evidence="7 10" id="KW-0472">Membrane</keyword>
<keyword evidence="8" id="KW-0178">Competence</keyword>
<keyword evidence="6 10" id="KW-1133">Transmembrane helix</keyword>
<keyword evidence="3" id="KW-1003">Cell membrane</keyword>
<dbReference type="SUPFAM" id="SSF54523">
    <property type="entry name" value="Pili subunits"/>
    <property type="match status" value="1"/>
</dbReference>
<dbReference type="PIRSF" id="PIRSF029928">
    <property type="entry name" value="Late_competence_ComGC"/>
    <property type="match status" value="1"/>
</dbReference>
<dbReference type="InterPro" id="IPR012902">
    <property type="entry name" value="N_methyl_site"/>
</dbReference>
<keyword evidence="5 10" id="KW-0812">Transmembrane</keyword>
<dbReference type="STRING" id="1335616.WDC_1568"/>
<dbReference type="InterPro" id="IPR000983">
    <property type="entry name" value="Bac_GSPG_pilin"/>
</dbReference>
<keyword evidence="4" id="KW-0488">Methylation</keyword>
<evidence type="ECO:0000256" key="3">
    <source>
        <dbReference type="ARBA" id="ARBA00022475"/>
    </source>
</evidence>
<organism evidence="11 12">
    <name type="scientific">Paucilactobacillus wasatchensis</name>
    <dbReference type="NCBI Taxonomy" id="1335616"/>
    <lineage>
        <taxon>Bacteria</taxon>
        <taxon>Bacillati</taxon>
        <taxon>Bacillota</taxon>
        <taxon>Bacilli</taxon>
        <taxon>Lactobacillales</taxon>
        <taxon>Lactobacillaceae</taxon>
        <taxon>Paucilactobacillus</taxon>
    </lineage>
</organism>
<protein>
    <submittedName>
        <fullName evidence="11">Late competence protein ComGC</fullName>
    </submittedName>
</protein>
<evidence type="ECO:0000256" key="1">
    <source>
        <dbReference type="ARBA" id="ARBA00004162"/>
    </source>
</evidence>
<dbReference type="PATRIC" id="fig|1335616.4.peg.1576"/>
<dbReference type="AlphaFoldDB" id="A0A0D1A4L5"/>
<accession>A0A0D1A4L5</accession>
<comment type="subcellular location">
    <subcellularLocation>
        <location evidence="1">Cell membrane</location>
        <topology evidence="1">Single-pass membrane protein</topology>
    </subcellularLocation>
    <subcellularLocation>
        <location evidence="2">Cell surface</location>
    </subcellularLocation>
</comment>
<evidence type="ECO:0000256" key="10">
    <source>
        <dbReference type="SAM" id="Phobius"/>
    </source>
</evidence>
<dbReference type="Pfam" id="PF07963">
    <property type="entry name" value="N_methyl"/>
    <property type="match status" value="1"/>
</dbReference>
<dbReference type="Proteomes" id="UP000032279">
    <property type="component" value="Unassembled WGS sequence"/>
</dbReference>
<dbReference type="GO" id="GO:0015628">
    <property type="term" value="P:protein secretion by the type II secretion system"/>
    <property type="evidence" value="ECO:0007669"/>
    <property type="project" value="InterPro"/>
</dbReference>
<feature type="transmembrane region" description="Helical" evidence="10">
    <location>
        <begin position="15"/>
        <end position="36"/>
    </location>
</feature>
<gene>
    <name evidence="11" type="primary">comGC</name>
    <name evidence="11" type="ORF">WDC_1568</name>
</gene>
<dbReference type="GO" id="GO:0030420">
    <property type="term" value="P:establishment of competence for transformation"/>
    <property type="evidence" value="ECO:0007669"/>
    <property type="project" value="UniProtKB-KW"/>
</dbReference>
<evidence type="ECO:0000256" key="6">
    <source>
        <dbReference type="ARBA" id="ARBA00022989"/>
    </source>
</evidence>
<dbReference type="GO" id="GO:0009986">
    <property type="term" value="C:cell surface"/>
    <property type="evidence" value="ECO:0007669"/>
    <property type="project" value="UniProtKB-SubCell"/>
</dbReference>
<dbReference type="PRINTS" id="PR00813">
    <property type="entry name" value="BCTERIALGSPG"/>
</dbReference>
<dbReference type="GO" id="GO:0015627">
    <property type="term" value="C:type II protein secretion system complex"/>
    <property type="evidence" value="ECO:0007669"/>
    <property type="project" value="InterPro"/>
</dbReference>
<evidence type="ECO:0000256" key="4">
    <source>
        <dbReference type="ARBA" id="ARBA00022481"/>
    </source>
</evidence>
<evidence type="ECO:0000256" key="9">
    <source>
        <dbReference type="ARBA" id="ARBA00043982"/>
    </source>
</evidence>
<dbReference type="NCBIfam" id="NF040999">
    <property type="entry name" value="pilin_ComGC"/>
    <property type="match status" value="1"/>
</dbReference>
<sequence>MEHLKQNVKNKCHSAFTLLEMSVVLFIISLLVLIILPNLAAQRKHASGVHKNAMVSVVQTQIDLYENETDSSKIDYETLEGKDYLTKDQVAKAQKEHIKIVGDKAIVGND</sequence>
<dbReference type="EMBL" id="AWTT01000044">
    <property type="protein sequence ID" value="KIS02850.1"/>
    <property type="molecule type" value="Genomic_DNA"/>
</dbReference>
<dbReference type="NCBIfam" id="TIGR02532">
    <property type="entry name" value="IV_pilin_GFxxxE"/>
    <property type="match status" value="1"/>
</dbReference>
<evidence type="ECO:0000256" key="5">
    <source>
        <dbReference type="ARBA" id="ARBA00022692"/>
    </source>
</evidence>